<feature type="domain" description="HMG box" evidence="2">
    <location>
        <begin position="5"/>
        <end position="74"/>
    </location>
</feature>
<dbReference type="GO" id="GO:0034587">
    <property type="term" value="P:piRNA processing"/>
    <property type="evidence" value="ECO:0007669"/>
    <property type="project" value="TreeGrafter"/>
</dbReference>
<protein>
    <recommendedName>
        <fullName evidence="2">HMG box domain-containing protein</fullName>
    </recommendedName>
</protein>
<dbReference type="Pfam" id="PF09011">
    <property type="entry name" value="HMG_box_2"/>
    <property type="match status" value="1"/>
</dbReference>
<dbReference type="InterPro" id="IPR009071">
    <property type="entry name" value="HMG_box_dom"/>
</dbReference>
<keyword evidence="4" id="KW-1185">Reference proteome</keyword>
<gene>
    <name evidence="3" type="ORF">AFUS01_LOCUS4467</name>
</gene>
<dbReference type="InterPro" id="IPR039259">
    <property type="entry name" value="Protein_maelstrom"/>
</dbReference>
<dbReference type="GO" id="GO:0007140">
    <property type="term" value="P:male meiotic nuclear division"/>
    <property type="evidence" value="ECO:0007669"/>
    <property type="project" value="TreeGrafter"/>
</dbReference>
<organism evidence="3 4">
    <name type="scientific">Allacma fusca</name>
    <dbReference type="NCBI Taxonomy" id="39272"/>
    <lineage>
        <taxon>Eukaryota</taxon>
        <taxon>Metazoa</taxon>
        <taxon>Ecdysozoa</taxon>
        <taxon>Arthropoda</taxon>
        <taxon>Hexapoda</taxon>
        <taxon>Collembola</taxon>
        <taxon>Symphypleona</taxon>
        <taxon>Sminthuridae</taxon>
        <taxon>Allacma</taxon>
    </lineage>
</organism>
<keyword evidence="1" id="KW-0238">DNA-binding</keyword>
<dbReference type="AlphaFoldDB" id="A0A8J2J9X6"/>
<dbReference type="GO" id="GO:0045892">
    <property type="term" value="P:negative regulation of DNA-templated transcription"/>
    <property type="evidence" value="ECO:0007669"/>
    <property type="project" value="TreeGrafter"/>
</dbReference>
<evidence type="ECO:0000313" key="3">
    <source>
        <dbReference type="EMBL" id="CAG7703094.1"/>
    </source>
</evidence>
<name>A0A8J2J9X6_9HEXA</name>
<feature type="DNA-binding region" description="HMG box" evidence="1">
    <location>
        <begin position="5"/>
        <end position="74"/>
    </location>
</feature>
<dbReference type="PANTHER" id="PTHR21358">
    <property type="entry name" value="PROTEIN MAELSTROM HOMOLOG"/>
    <property type="match status" value="1"/>
</dbReference>
<comment type="caution">
    <text evidence="3">The sequence shown here is derived from an EMBL/GenBank/DDBJ whole genome shotgun (WGS) entry which is preliminary data.</text>
</comment>
<keyword evidence="1" id="KW-0539">Nucleus</keyword>
<evidence type="ECO:0000256" key="1">
    <source>
        <dbReference type="PROSITE-ProRule" id="PRU00267"/>
    </source>
</evidence>
<reference evidence="3" key="1">
    <citation type="submission" date="2021-06" db="EMBL/GenBank/DDBJ databases">
        <authorList>
            <person name="Hodson N. C."/>
            <person name="Mongue J. A."/>
            <person name="Jaron S. K."/>
        </authorList>
    </citation>
    <scope>NUCLEOTIDE SEQUENCE</scope>
</reference>
<dbReference type="PANTHER" id="PTHR21358:SF4">
    <property type="entry name" value="PROTEIN MAELSTROM HOMOLOG"/>
    <property type="match status" value="1"/>
</dbReference>
<evidence type="ECO:0000313" key="4">
    <source>
        <dbReference type="Proteomes" id="UP000708208"/>
    </source>
</evidence>
<dbReference type="EMBL" id="CAJVCH010027838">
    <property type="protein sequence ID" value="CAG7703094.1"/>
    <property type="molecule type" value="Genomic_DNA"/>
</dbReference>
<evidence type="ECO:0000259" key="2">
    <source>
        <dbReference type="PROSITE" id="PS50118"/>
    </source>
</evidence>
<dbReference type="GO" id="GO:0043186">
    <property type="term" value="C:P granule"/>
    <property type="evidence" value="ECO:0007669"/>
    <property type="project" value="TreeGrafter"/>
</dbReference>
<dbReference type="GO" id="GO:0005634">
    <property type="term" value="C:nucleus"/>
    <property type="evidence" value="ECO:0007669"/>
    <property type="project" value="UniProtKB-UniRule"/>
</dbReference>
<dbReference type="PROSITE" id="PS50118">
    <property type="entry name" value="HMG_BOX_2"/>
    <property type="match status" value="1"/>
</dbReference>
<sequence length="121" mass="13789">MPKNKSAKPNAFILFVMERKKQLEQDGEQFSGLSDAVEKLGPEWKIMSKQHREPFEQKAKAKKAEILEKEQKRRVQISAPVYCNPAVVFFRCDESSHTVNVNAVENQNSRTHADINKSTSG</sequence>
<dbReference type="GO" id="GO:0007283">
    <property type="term" value="P:spermatogenesis"/>
    <property type="evidence" value="ECO:0007669"/>
    <property type="project" value="TreeGrafter"/>
</dbReference>
<dbReference type="GO" id="GO:0043565">
    <property type="term" value="F:sequence-specific DNA binding"/>
    <property type="evidence" value="ECO:0007669"/>
    <property type="project" value="TreeGrafter"/>
</dbReference>
<proteinExistence type="predicted"/>
<accession>A0A8J2J9X6</accession>
<dbReference type="Proteomes" id="UP000708208">
    <property type="component" value="Unassembled WGS sequence"/>
</dbReference>